<reference evidence="17 20" key="1">
    <citation type="journal article" date="2012" name="J. Bacteriol.">
        <title>Draft Genome Sequence of Turicella otitidis ATCC 51513, Isolated from Middle Ear Fluid from a Child with Otitis Media.</title>
        <authorList>
            <person name="Brinkrolf K."/>
            <person name="Schneider J."/>
            <person name="Knecht M."/>
            <person name="Ruckert C."/>
            <person name="Tauch A."/>
        </authorList>
    </citation>
    <scope>NUCLEOTIDE SEQUENCE [LARGE SCALE GENOMIC DNA]</scope>
    <source>
        <strain evidence="17 20">ATCC 51513</strain>
    </source>
</reference>
<evidence type="ECO:0000313" key="20">
    <source>
        <dbReference type="Proteomes" id="UP000011016"/>
    </source>
</evidence>
<evidence type="ECO:0000256" key="11">
    <source>
        <dbReference type="ARBA" id="ARBA00049558"/>
    </source>
</evidence>
<dbReference type="Pfam" id="PF00383">
    <property type="entry name" value="dCMP_cyt_deam_1"/>
    <property type="match status" value="1"/>
</dbReference>
<dbReference type="EC" id="3.5.4.5" evidence="4 15"/>
<dbReference type="RefSeq" id="WP_004601564.1">
    <property type="nucleotide sequence ID" value="NZ_HF541868.1"/>
</dbReference>
<dbReference type="HOGENOM" id="CLU_097262_1_2_11"/>
<dbReference type="GO" id="GO:0008270">
    <property type="term" value="F:zinc ion binding"/>
    <property type="evidence" value="ECO:0007669"/>
    <property type="project" value="UniProtKB-UniRule"/>
</dbReference>
<evidence type="ECO:0000256" key="12">
    <source>
        <dbReference type="PIRSR" id="PIRSR606262-1"/>
    </source>
</evidence>
<dbReference type="EMBL" id="CAJZ01000195">
    <property type="protein sequence ID" value="CCI84054.1"/>
    <property type="molecule type" value="Genomic_DNA"/>
</dbReference>
<keyword evidence="19" id="KW-1185">Reference proteome</keyword>
<evidence type="ECO:0000256" key="9">
    <source>
        <dbReference type="ARBA" id="ARBA00032005"/>
    </source>
</evidence>
<dbReference type="Gene3D" id="3.40.140.10">
    <property type="entry name" value="Cytidine Deaminase, domain 2"/>
    <property type="match status" value="1"/>
</dbReference>
<dbReference type="GO" id="GO:0004126">
    <property type="term" value="F:cytidine deaminase activity"/>
    <property type="evidence" value="ECO:0007669"/>
    <property type="project" value="UniProtKB-UniRule"/>
</dbReference>
<accession>I7LCL3</accession>
<dbReference type="SUPFAM" id="SSF53927">
    <property type="entry name" value="Cytidine deaminase-like"/>
    <property type="match status" value="1"/>
</dbReference>
<evidence type="ECO:0000256" key="2">
    <source>
        <dbReference type="ARBA" id="ARBA00003949"/>
    </source>
</evidence>
<dbReference type="PANTHER" id="PTHR11644">
    <property type="entry name" value="CYTIDINE DEAMINASE"/>
    <property type="match status" value="1"/>
</dbReference>
<gene>
    <name evidence="17" type="primary">cdd</name>
    <name evidence="17" type="ORF">BN46_1336</name>
    <name evidence="18" type="ORF">HMPREF9719_01674</name>
</gene>
<dbReference type="PANTHER" id="PTHR11644:SF2">
    <property type="entry name" value="CYTIDINE DEAMINASE"/>
    <property type="match status" value="1"/>
</dbReference>
<dbReference type="GO" id="GO:0005829">
    <property type="term" value="C:cytosol"/>
    <property type="evidence" value="ECO:0007669"/>
    <property type="project" value="TreeGrafter"/>
</dbReference>
<dbReference type="STRING" id="29321.AAV33_05395"/>
<keyword evidence="7 15" id="KW-0378">Hydrolase</keyword>
<feature type="binding site" evidence="14">
    <location>
        <position position="59"/>
    </location>
    <ligand>
        <name>Zn(2+)</name>
        <dbReference type="ChEBI" id="CHEBI:29105"/>
        <note>catalytic</note>
    </ligand>
</feature>
<evidence type="ECO:0000256" key="1">
    <source>
        <dbReference type="ARBA" id="ARBA00001947"/>
    </source>
</evidence>
<dbReference type="PATRIC" id="fig|883169.3.peg.1612"/>
<dbReference type="GO" id="GO:0055086">
    <property type="term" value="P:nucleobase-containing small molecule metabolic process"/>
    <property type="evidence" value="ECO:0007669"/>
    <property type="project" value="UniProtKB-ARBA"/>
</dbReference>
<dbReference type="NCBIfam" id="NF004064">
    <property type="entry name" value="PRK05578.1"/>
    <property type="match status" value="1"/>
</dbReference>
<dbReference type="AlphaFoldDB" id="I7LCL3"/>
<dbReference type="PROSITE" id="PS00903">
    <property type="entry name" value="CYT_DCMP_DEAMINASES_1"/>
    <property type="match status" value="1"/>
</dbReference>
<evidence type="ECO:0000256" key="15">
    <source>
        <dbReference type="RuleBase" id="RU364006"/>
    </source>
</evidence>
<comment type="caution">
    <text evidence="17">The sequence shown here is derived from an EMBL/GenBank/DDBJ whole genome shotgun (WGS) entry which is preliminary data.</text>
</comment>
<feature type="active site" description="Proton donor" evidence="12">
    <location>
        <position position="61"/>
    </location>
</feature>
<sequence>METPTATPDAQLLAAARRAAGRAYAPYSSFSVGAAALAPSGAVTLGCNVENAAYGETICAERNAVTTLVADREPGEAPALEAVAVVGLKANPCWPCGACRQVLREFGCRRVVVEGPDGEALSVPFEEILPHSFGPEALEGR</sequence>
<proteinExistence type="inferred from homology"/>
<keyword evidence="8 14" id="KW-0862">Zinc</keyword>
<feature type="domain" description="CMP/dCMP-type deaminase" evidence="16">
    <location>
        <begin position="7"/>
        <end position="136"/>
    </location>
</feature>
<comment type="catalytic activity">
    <reaction evidence="11 15">
        <text>cytidine + H2O + H(+) = uridine + NH4(+)</text>
        <dbReference type="Rhea" id="RHEA:16069"/>
        <dbReference type="ChEBI" id="CHEBI:15377"/>
        <dbReference type="ChEBI" id="CHEBI:15378"/>
        <dbReference type="ChEBI" id="CHEBI:16704"/>
        <dbReference type="ChEBI" id="CHEBI:17562"/>
        <dbReference type="ChEBI" id="CHEBI:28938"/>
        <dbReference type="EC" id="3.5.4.5"/>
    </reaction>
</comment>
<evidence type="ECO:0000313" key="18">
    <source>
        <dbReference type="EMBL" id="EJZ81403.1"/>
    </source>
</evidence>
<dbReference type="PROSITE" id="PS51747">
    <property type="entry name" value="CYT_DCMP_DEAMINASES_2"/>
    <property type="match status" value="1"/>
</dbReference>
<evidence type="ECO:0000313" key="19">
    <source>
        <dbReference type="Proteomes" id="UP000006078"/>
    </source>
</evidence>
<dbReference type="eggNOG" id="COG0295">
    <property type="taxonomic scope" value="Bacteria"/>
</dbReference>
<dbReference type="InterPro" id="IPR050202">
    <property type="entry name" value="Cyt/Deoxycyt_deaminase"/>
</dbReference>
<comment type="catalytic activity">
    <reaction evidence="10 15">
        <text>2'-deoxycytidine + H2O + H(+) = 2'-deoxyuridine + NH4(+)</text>
        <dbReference type="Rhea" id="RHEA:13433"/>
        <dbReference type="ChEBI" id="CHEBI:15377"/>
        <dbReference type="ChEBI" id="CHEBI:15378"/>
        <dbReference type="ChEBI" id="CHEBI:15698"/>
        <dbReference type="ChEBI" id="CHEBI:16450"/>
        <dbReference type="ChEBI" id="CHEBI:28938"/>
        <dbReference type="EC" id="3.5.4.5"/>
    </reaction>
</comment>
<name>I7LCL3_9CORY</name>
<keyword evidence="6 14" id="KW-0479">Metal-binding</keyword>
<dbReference type="Proteomes" id="UP000011016">
    <property type="component" value="Unassembled WGS sequence"/>
</dbReference>
<organism evidence="17 20">
    <name type="scientific">Corynebacterium otitidis ATCC 51513</name>
    <dbReference type="NCBI Taxonomy" id="883169"/>
    <lineage>
        <taxon>Bacteria</taxon>
        <taxon>Bacillati</taxon>
        <taxon>Actinomycetota</taxon>
        <taxon>Actinomycetes</taxon>
        <taxon>Mycobacteriales</taxon>
        <taxon>Corynebacteriaceae</taxon>
        <taxon>Corynebacterium</taxon>
    </lineage>
</organism>
<dbReference type="InterPro" id="IPR006262">
    <property type="entry name" value="Cyt_deam_tetra"/>
</dbReference>
<dbReference type="GO" id="GO:0042802">
    <property type="term" value="F:identical protein binding"/>
    <property type="evidence" value="ECO:0007669"/>
    <property type="project" value="UniProtKB-ARBA"/>
</dbReference>
<feature type="binding site" evidence="14">
    <location>
        <position position="99"/>
    </location>
    <ligand>
        <name>Zn(2+)</name>
        <dbReference type="ChEBI" id="CHEBI:29105"/>
        <note>catalytic</note>
    </ligand>
</feature>
<evidence type="ECO:0000256" key="10">
    <source>
        <dbReference type="ARBA" id="ARBA00049252"/>
    </source>
</evidence>
<dbReference type="NCBIfam" id="TIGR01354">
    <property type="entry name" value="cyt_deam_tetra"/>
    <property type="match status" value="1"/>
</dbReference>
<dbReference type="CDD" id="cd01283">
    <property type="entry name" value="cytidine_deaminase"/>
    <property type="match status" value="1"/>
</dbReference>
<dbReference type="Proteomes" id="UP000006078">
    <property type="component" value="Unassembled WGS sequence"/>
</dbReference>
<feature type="binding site" evidence="13">
    <location>
        <begin position="48"/>
        <end position="54"/>
    </location>
    <ligand>
        <name>substrate</name>
    </ligand>
</feature>
<comment type="cofactor">
    <cofactor evidence="1 14 15">
        <name>Zn(2+)</name>
        <dbReference type="ChEBI" id="CHEBI:29105"/>
    </cofactor>
</comment>
<dbReference type="InterPro" id="IPR016193">
    <property type="entry name" value="Cytidine_deaminase-like"/>
</dbReference>
<evidence type="ECO:0000256" key="14">
    <source>
        <dbReference type="PIRSR" id="PIRSR606262-3"/>
    </source>
</evidence>
<feature type="binding site" evidence="14">
    <location>
        <position position="96"/>
    </location>
    <ligand>
        <name>Zn(2+)</name>
        <dbReference type="ChEBI" id="CHEBI:29105"/>
        <note>catalytic</note>
    </ligand>
</feature>
<dbReference type="EMBL" id="AHAE01000078">
    <property type="protein sequence ID" value="EJZ81403.1"/>
    <property type="molecule type" value="Genomic_DNA"/>
</dbReference>
<comment type="similarity">
    <text evidence="3 15">Belongs to the cytidine and deoxycytidylate deaminase family.</text>
</comment>
<comment type="function">
    <text evidence="2 15">This enzyme scavenges exogenous and endogenous cytidine and 2'-deoxycytidine for UMP synthesis.</text>
</comment>
<evidence type="ECO:0000256" key="3">
    <source>
        <dbReference type="ARBA" id="ARBA00006576"/>
    </source>
</evidence>
<evidence type="ECO:0000259" key="16">
    <source>
        <dbReference type="PROSITE" id="PS51747"/>
    </source>
</evidence>
<dbReference type="InterPro" id="IPR002125">
    <property type="entry name" value="CMP_dCMP_dom"/>
</dbReference>
<evidence type="ECO:0000256" key="7">
    <source>
        <dbReference type="ARBA" id="ARBA00022801"/>
    </source>
</evidence>
<evidence type="ECO:0000256" key="6">
    <source>
        <dbReference type="ARBA" id="ARBA00022723"/>
    </source>
</evidence>
<evidence type="ECO:0000256" key="13">
    <source>
        <dbReference type="PIRSR" id="PIRSR606262-2"/>
    </source>
</evidence>
<evidence type="ECO:0000256" key="4">
    <source>
        <dbReference type="ARBA" id="ARBA00012783"/>
    </source>
</evidence>
<dbReference type="InterPro" id="IPR016192">
    <property type="entry name" value="APOBEC/CMP_deaminase_Zn-bd"/>
</dbReference>
<reference evidence="18 19" key="2">
    <citation type="submission" date="2012-08" db="EMBL/GenBank/DDBJ databases">
        <title>The Genome Sequence of Turicella otitidis ATCC 51513.</title>
        <authorList>
            <consortium name="The Broad Institute Genome Sequencing Platform"/>
            <person name="Earl A."/>
            <person name="Ward D."/>
            <person name="Feldgarden M."/>
            <person name="Gevers D."/>
            <person name="Huys G."/>
            <person name="Walker B."/>
            <person name="Young S.K."/>
            <person name="Zeng Q."/>
            <person name="Gargeya S."/>
            <person name="Fitzgerald M."/>
            <person name="Haas B."/>
            <person name="Abouelleil A."/>
            <person name="Alvarado L."/>
            <person name="Arachchi H.M."/>
            <person name="Berlin A.M."/>
            <person name="Chapman S.B."/>
            <person name="Goldberg J."/>
            <person name="Griggs A."/>
            <person name="Gujja S."/>
            <person name="Hansen M."/>
            <person name="Howarth C."/>
            <person name="Imamovic A."/>
            <person name="Larimer J."/>
            <person name="McCowen C."/>
            <person name="Montmayeur A."/>
            <person name="Murphy C."/>
            <person name="Neiman D."/>
            <person name="Pearson M."/>
            <person name="Priest M."/>
            <person name="Roberts A."/>
            <person name="Saif S."/>
            <person name="Shea T."/>
            <person name="Sisk P."/>
            <person name="Sykes S."/>
            <person name="Wortman J."/>
            <person name="Nusbaum C."/>
            <person name="Birren B."/>
        </authorList>
    </citation>
    <scope>NUCLEOTIDE SEQUENCE [LARGE SCALE GENOMIC DNA]</scope>
    <source>
        <strain evidence="18 19">ATCC 51513</strain>
    </source>
</reference>
<dbReference type="GO" id="GO:0072527">
    <property type="term" value="P:pyrimidine-containing compound metabolic process"/>
    <property type="evidence" value="ECO:0007669"/>
    <property type="project" value="UniProtKB-ARBA"/>
</dbReference>
<evidence type="ECO:0000256" key="5">
    <source>
        <dbReference type="ARBA" id="ARBA00018266"/>
    </source>
</evidence>
<protein>
    <recommendedName>
        <fullName evidence="5 15">Cytidine deaminase</fullName>
        <ecNumber evidence="4 15">3.5.4.5</ecNumber>
    </recommendedName>
    <alternativeName>
        <fullName evidence="9 15">Cytidine aminohydrolase</fullName>
    </alternativeName>
</protein>
<evidence type="ECO:0000256" key="8">
    <source>
        <dbReference type="ARBA" id="ARBA00022833"/>
    </source>
</evidence>
<evidence type="ECO:0000313" key="17">
    <source>
        <dbReference type="EMBL" id="CCI84054.1"/>
    </source>
</evidence>